<proteinExistence type="predicted"/>
<dbReference type="EMBL" id="JACEIK010001142">
    <property type="protein sequence ID" value="MCD7466444.1"/>
    <property type="molecule type" value="Genomic_DNA"/>
</dbReference>
<gene>
    <name evidence="2" type="ORF">HAX54_003156</name>
</gene>
<feature type="compositionally biased region" description="Basic and acidic residues" evidence="1">
    <location>
        <begin position="152"/>
        <end position="163"/>
    </location>
</feature>
<organism evidence="2 3">
    <name type="scientific">Datura stramonium</name>
    <name type="common">Jimsonweed</name>
    <name type="synonym">Common thornapple</name>
    <dbReference type="NCBI Taxonomy" id="4076"/>
    <lineage>
        <taxon>Eukaryota</taxon>
        <taxon>Viridiplantae</taxon>
        <taxon>Streptophyta</taxon>
        <taxon>Embryophyta</taxon>
        <taxon>Tracheophyta</taxon>
        <taxon>Spermatophyta</taxon>
        <taxon>Magnoliopsida</taxon>
        <taxon>eudicotyledons</taxon>
        <taxon>Gunneridae</taxon>
        <taxon>Pentapetalae</taxon>
        <taxon>asterids</taxon>
        <taxon>lamiids</taxon>
        <taxon>Solanales</taxon>
        <taxon>Solanaceae</taxon>
        <taxon>Solanoideae</taxon>
        <taxon>Datureae</taxon>
        <taxon>Datura</taxon>
    </lineage>
</organism>
<name>A0ABS8T654_DATST</name>
<feature type="region of interest" description="Disordered" evidence="1">
    <location>
        <begin position="98"/>
        <end position="186"/>
    </location>
</feature>
<evidence type="ECO:0000256" key="1">
    <source>
        <dbReference type="SAM" id="MobiDB-lite"/>
    </source>
</evidence>
<protein>
    <submittedName>
        <fullName evidence="2">Uncharacterized protein</fullName>
    </submittedName>
</protein>
<evidence type="ECO:0000313" key="2">
    <source>
        <dbReference type="EMBL" id="MCD7466444.1"/>
    </source>
</evidence>
<reference evidence="2 3" key="1">
    <citation type="journal article" date="2021" name="BMC Genomics">
        <title>Datura genome reveals duplications of psychoactive alkaloid biosynthetic genes and high mutation rate following tissue culture.</title>
        <authorList>
            <person name="Rajewski A."/>
            <person name="Carter-House D."/>
            <person name="Stajich J."/>
            <person name="Litt A."/>
        </authorList>
    </citation>
    <scope>NUCLEOTIDE SEQUENCE [LARGE SCALE GENOMIC DNA]</scope>
    <source>
        <strain evidence="2">AR-01</strain>
    </source>
</reference>
<keyword evidence="3" id="KW-1185">Reference proteome</keyword>
<accession>A0ABS8T654</accession>
<sequence>MDQSDGLLYLTTDRCIGSWVVTEDPTFRSPFRDRSNRTLFTTTTRTMTSLVNKKQQEAVARKEIAKRRQLRYEFESKSSSGSEFHYNIETYYKSPVVTTRAKSKAQEAAAATTSPPQSNEGNDEAESDGDNPPANKAEKGNDDAEESGDDDTNAKESGDKDSSAEESNEQVGDSEPATTLEARSKR</sequence>
<comment type="caution">
    <text evidence="2">The sequence shown here is derived from an EMBL/GenBank/DDBJ whole genome shotgun (WGS) entry which is preliminary data.</text>
</comment>
<feature type="compositionally biased region" description="Low complexity" evidence="1">
    <location>
        <begin position="106"/>
        <end position="117"/>
    </location>
</feature>
<dbReference type="Proteomes" id="UP000823775">
    <property type="component" value="Unassembled WGS sequence"/>
</dbReference>
<evidence type="ECO:0000313" key="3">
    <source>
        <dbReference type="Proteomes" id="UP000823775"/>
    </source>
</evidence>